<dbReference type="EMBL" id="DVOH01000009">
    <property type="protein sequence ID" value="HIU99617.1"/>
    <property type="molecule type" value="Genomic_DNA"/>
</dbReference>
<evidence type="ECO:0000313" key="1">
    <source>
        <dbReference type="EMBL" id="HIU99617.1"/>
    </source>
</evidence>
<name>A0A9D1SWH0_9FIRM</name>
<proteinExistence type="predicted"/>
<gene>
    <name evidence="1" type="ORF">IAB14_00705</name>
</gene>
<organism evidence="1 2">
    <name type="scientific">Candidatus Stercoripulliclostridium merdipullorum</name>
    <dbReference type="NCBI Taxonomy" id="2840952"/>
    <lineage>
        <taxon>Bacteria</taxon>
        <taxon>Bacillati</taxon>
        <taxon>Bacillota</taxon>
        <taxon>Clostridia</taxon>
        <taxon>Eubacteriales</taxon>
        <taxon>Candidatus Stercoripulliclostridium</taxon>
    </lineage>
</organism>
<reference evidence="1" key="1">
    <citation type="submission" date="2020-10" db="EMBL/GenBank/DDBJ databases">
        <authorList>
            <person name="Gilroy R."/>
        </authorList>
    </citation>
    <scope>NUCLEOTIDE SEQUENCE</scope>
    <source>
        <strain evidence="1">23406</strain>
    </source>
</reference>
<accession>A0A9D1SWH0</accession>
<reference evidence="1" key="2">
    <citation type="journal article" date="2021" name="PeerJ">
        <title>Extensive microbial diversity within the chicken gut microbiome revealed by metagenomics and culture.</title>
        <authorList>
            <person name="Gilroy R."/>
            <person name="Ravi A."/>
            <person name="Getino M."/>
            <person name="Pursley I."/>
            <person name="Horton D.L."/>
            <person name="Alikhan N.F."/>
            <person name="Baker D."/>
            <person name="Gharbi K."/>
            <person name="Hall N."/>
            <person name="Watson M."/>
            <person name="Adriaenssens E.M."/>
            <person name="Foster-Nyarko E."/>
            <person name="Jarju S."/>
            <person name="Secka A."/>
            <person name="Antonio M."/>
            <person name="Oren A."/>
            <person name="Chaudhuri R.R."/>
            <person name="La Ragione R."/>
            <person name="Hildebrand F."/>
            <person name="Pallen M.J."/>
        </authorList>
    </citation>
    <scope>NUCLEOTIDE SEQUENCE</scope>
    <source>
        <strain evidence="1">23406</strain>
    </source>
</reference>
<evidence type="ECO:0000313" key="2">
    <source>
        <dbReference type="Proteomes" id="UP000886891"/>
    </source>
</evidence>
<comment type="caution">
    <text evidence="1">The sequence shown here is derived from an EMBL/GenBank/DDBJ whole genome shotgun (WGS) entry which is preliminary data.</text>
</comment>
<protein>
    <submittedName>
        <fullName evidence="1">Uncharacterized protein</fullName>
    </submittedName>
</protein>
<dbReference type="AlphaFoldDB" id="A0A9D1SWH0"/>
<sequence length="298" mass="33716">MSVNKASQQDVLAAKLFFTAAFPAMRVPLEEDPKQAAKFRDLNTVVQFSAEDDENPVACHIVFLSEEEAAKTEEGKRFKVYEGKYEGDLPVIDMAFPSIKSLLGVFKGNSPLDMLGIVKPLLKNMFKKGTFRFLFLMLNLMKMMPDYVPDASDPWGQYLKVKMSLYMITRAMSRANKLGWEPMTKWTEKQTDRIYQFRVGATRDKDGNELYPEIAAYLRVKAGKTKAGRGEYTRKRPFVLLDFPNPDGCIAVLSGRYEFVQAVEHKCVTVIGSGDSYAVQFNNIMNALQAMLVPEPKN</sequence>
<dbReference type="Proteomes" id="UP000886891">
    <property type="component" value="Unassembled WGS sequence"/>
</dbReference>